<organism evidence="1 2">
    <name type="scientific">Passalora fulva</name>
    <name type="common">Tomato leaf mold</name>
    <name type="synonym">Cladosporium fulvum</name>
    <dbReference type="NCBI Taxonomy" id="5499"/>
    <lineage>
        <taxon>Eukaryota</taxon>
        <taxon>Fungi</taxon>
        <taxon>Dikarya</taxon>
        <taxon>Ascomycota</taxon>
        <taxon>Pezizomycotina</taxon>
        <taxon>Dothideomycetes</taxon>
        <taxon>Dothideomycetidae</taxon>
        <taxon>Mycosphaerellales</taxon>
        <taxon>Mycosphaerellaceae</taxon>
        <taxon>Fulvia</taxon>
    </lineage>
</organism>
<keyword evidence="2" id="KW-1185">Reference proteome</keyword>
<protein>
    <submittedName>
        <fullName evidence="1">Uncharacterized protein</fullName>
    </submittedName>
</protein>
<dbReference type="GeneID" id="71991638"/>
<dbReference type="KEGG" id="ffu:CLAFUR5_11760"/>
<dbReference type="Proteomes" id="UP000756132">
    <property type="component" value="Chromosome 10"/>
</dbReference>
<name>A0A9Q8UU29_PASFU</name>
<dbReference type="EMBL" id="CP090172">
    <property type="protein sequence ID" value="UJO22448.1"/>
    <property type="molecule type" value="Genomic_DNA"/>
</dbReference>
<evidence type="ECO:0000313" key="1">
    <source>
        <dbReference type="EMBL" id="UJO22448.1"/>
    </source>
</evidence>
<dbReference type="AlphaFoldDB" id="A0A9Q8UU29"/>
<sequence length="74" mass="7930">MSQAILPPKNCLPTSTRNGKLTAATVYMNMEVTGLSDVVLHAMNELGWRKIAGQWLCYYTVGMRGSPGNTGGIG</sequence>
<accession>A0A9Q8UU29</accession>
<gene>
    <name evidence="1" type="ORF">CLAFUR5_11760</name>
</gene>
<dbReference type="RefSeq" id="XP_047766814.1">
    <property type="nucleotide sequence ID" value="XM_047910908.1"/>
</dbReference>
<reference evidence="1" key="2">
    <citation type="journal article" date="2022" name="Microb. Genom.">
        <title>A chromosome-scale genome assembly of the tomato pathogen Cladosporium fulvum reveals a compartmentalized genome architecture and the presence of a dispensable chromosome.</title>
        <authorList>
            <person name="Zaccaron A.Z."/>
            <person name="Chen L.H."/>
            <person name="Samaras A."/>
            <person name="Stergiopoulos I."/>
        </authorList>
    </citation>
    <scope>NUCLEOTIDE SEQUENCE</scope>
    <source>
        <strain evidence="1">Race5_Kim</strain>
    </source>
</reference>
<reference evidence="1" key="1">
    <citation type="submission" date="2021-12" db="EMBL/GenBank/DDBJ databases">
        <authorList>
            <person name="Zaccaron A."/>
            <person name="Stergiopoulos I."/>
        </authorList>
    </citation>
    <scope>NUCLEOTIDE SEQUENCE</scope>
    <source>
        <strain evidence="1">Race5_Kim</strain>
    </source>
</reference>
<dbReference type="OrthoDB" id="3899120at2759"/>
<proteinExistence type="predicted"/>
<evidence type="ECO:0000313" key="2">
    <source>
        <dbReference type="Proteomes" id="UP000756132"/>
    </source>
</evidence>